<reference evidence="2" key="2">
    <citation type="submission" date="2015-01" db="EMBL/GenBank/DDBJ databases">
        <title>Evolutionary Origins and Diversification of the Mycorrhizal Mutualists.</title>
        <authorList>
            <consortium name="DOE Joint Genome Institute"/>
            <consortium name="Mycorrhizal Genomics Consortium"/>
            <person name="Kohler A."/>
            <person name="Kuo A."/>
            <person name="Nagy L.G."/>
            <person name="Floudas D."/>
            <person name="Copeland A."/>
            <person name="Barry K.W."/>
            <person name="Cichocki N."/>
            <person name="Veneault-Fourrey C."/>
            <person name="LaButti K."/>
            <person name="Lindquist E.A."/>
            <person name="Lipzen A."/>
            <person name="Lundell T."/>
            <person name="Morin E."/>
            <person name="Murat C."/>
            <person name="Riley R."/>
            <person name="Ohm R."/>
            <person name="Sun H."/>
            <person name="Tunlid A."/>
            <person name="Henrissat B."/>
            <person name="Grigoriev I.V."/>
            <person name="Hibbett D.S."/>
            <person name="Martin F."/>
        </authorList>
    </citation>
    <scope>NUCLEOTIDE SEQUENCE [LARGE SCALE GENOMIC DNA]</scope>
    <source>
        <strain evidence="2">MAFF 305830</strain>
    </source>
</reference>
<dbReference type="HOGENOM" id="CLU_883288_0_0_1"/>
<evidence type="ECO:0000313" key="1">
    <source>
        <dbReference type="EMBL" id="KIM20030.1"/>
    </source>
</evidence>
<organism evidence="1 2">
    <name type="scientific">Serendipita vermifera MAFF 305830</name>
    <dbReference type="NCBI Taxonomy" id="933852"/>
    <lineage>
        <taxon>Eukaryota</taxon>
        <taxon>Fungi</taxon>
        <taxon>Dikarya</taxon>
        <taxon>Basidiomycota</taxon>
        <taxon>Agaricomycotina</taxon>
        <taxon>Agaricomycetes</taxon>
        <taxon>Sebacinales</taxon>
        <taxon>Serendipitaceae</taxon>
        <taxon>Serendipita</taxon>
    </lineage>
</organism>
<name>A0A0C3A5T9_SERVB</name>
<gene>
    <name evidence="1" type="ORF">M408DRAFT_164409</name>
</gene>
<sequence>MDDPAPKENSIIPDNGWVHSANRLPVEVWHKILRIAISFPLLPRDDDDHLECEQIAQFNCETVANYKASETVRTQLRLVCRSWDHFLEEFSDRLVHLNTAAPDGHWPPVKRRNRVVRIEGIHSLSCNCTPTPCWPCFTDYLDSSTWDLDIAPRIHKVRTEYLPLLGNECNAISYPYTWSDQLLDPVRFSCVTFLTRVGDNRSGIPTSAVISDFYRGLTYLETSIITLHDPSNIFRLPHLRYLSISISTIESTASSVPIGQWDLPVLRYLILTLPRYMVEGTLDVQLLVDQIGLPVEVYPQIQLFYLFQKTVISFK</sequence>
<protein>
    <submittedName>
        <fullName evidence="1">Uncharacterized protein</fullName>
    </submittedName>
</protein>
<dbReference type="AlphaFoldDB" id="A0A0C3A5T9"/>
<proteinExistence type="predicted"/>
<reference evidence="1 2" key="1">
    <citation type="submission" date="2014-04" db="EMBL/GenBank/DDBJ databases">
        <authorList>
            <consortium name="DOE Joint Genome Institute"/>
            <person name="Kuo A."/>
            <person name="Zuccaro A."/>
            <person name="Kohler A."/>
            <person name="Nagy L.G."/>
            <person name="Floudas D."/>
            <person name="Copeland A."/>
            <person name="Barry K.W."/>
            <person name="Cichocki N."/>
            <person name="Veneault-Fourrey C."/>
            <person name="LaButti K."/>
            <person name="Lindquist E.A."/>
            <person name="Lipzen A."/>
            <person name="Lundell T."/>
            <person name="Morin E."/>
            <person name="Murat C."/>
            <person name="Sun H."/>
            <person name="Tunlid A."/>
            <person name="Henrissat B."/>
            <person name="Grigoriev I.V."/>
            <person name="Hibbett D.S."/>
            <person name="Martin F."/>
            <person name="Nordberg H.P."/>
            <person name="Cantor M.N."/>
            <person name="Hua S.X."/>
        </authorList>
    </citation>
    <scope>NUCLEOTIDE SEQUENCE [LARGE SCALE GENOMIC DNA]</scope>
    <source>
        <strain evidence="1 2">MAFF 305830</strain>
    </source>
</reference>
<accession>A0A0C3A5T9</accession>
<keyword evidence="2" id="KW-1185">Reference proteome</keyword>
<dbReference type="OrthoDB" id="3258324at2759"/>
<dbReference type="Proteomes" id="UP000054097">
    <property type="component" value="Unassembled WGS sequence"/>
</dbReference>
<dbReference type="EMBL" id="KN824487">
    <property type="protein sequence ID" value="KIM20030.1"/>
    <property type="molecule type" value="Genomic_DNA"/>
</dbReference>
<evidence type="ECO:0000313" key="2">
    <source>
        <dbReference type="Proteomes" id="UP000054097"/>
    </source>
</evidence>